<dbReference type="Pfam" id="PF00225">
    <property type="entry name" value="Kinesin"/>
    <property type="match status" value="1"/>
</dbReference>
<evidence type="ECO:0000256" key="4">
    <source>
        <dbReference type="SAM" id="MobiDB-lite"/>
    </source>
</evidence>
<comment type="caution">
    <text evidence="6">The sequence shown here is derived from an EMBL/GenBank/DDBJ whole genome shotgun (WGS) entry which is preliminary data.</text>
</comment>
<dbReference type="GO" id="GO:0003777">
    <property type="term" value="F:microtubule motor activity"/>
    <property type="evidence" value="ECO:0007669"/>
    <property type="project" value="InterPro"/>
</dbReference>
<dbReference type="SUPFAM" id="SSF89796">
    <property type="entry name" value="CoA-transferase family III (CaiB/BaiF)"/>
    <property type="match status" value="1"/>
</dbReference>
<dbReference type="RefSeq" id="XP_038791794.1">
    <property type="nucleotide sequence ID" value="XM_038925938.1"/>
</dbReference>
<dbReference type="GO" id="GO:0007018">
    <property type="term" value="P:microtubule-based movement"/>
    <property type="evidence" value="ECO:0007669"/>
    <property type="project" value="InterPro"/>
</dbReference>
<feature type="region of interest" description="Disordered" evidence="4">
    <location>
        <begin position="920"/>
        <end position="949"/>
    </location>
</feature>
<dbReference type="PROSITE" id="PS50067">
    <property type="entry name" value="KINESIN_MOTOR_2"/>
    <property type="match status" value="1"/>
</dbReference>
<evidence type="ECO:0000313" key="6">
    <source>
        <dbReference type="EMBL" id="KAF7681915.1"/>
    </source>
</evidence>
<feature type="region of interest" description="Disordered" evidence="4">
    <location>
        <begin position="659"/>
        <end position="678"/>
    </location>
</feature>
<keyword evidence="3" id="KW-0067">ATP-binding</keyword>
<dbReference type="Gene3D" id="3.30.1540.10">
    <property type="entry name" value="formyl-coa transferase, domain 3"/>
    <property type="match status" value="1"/>
</dbReference>
<keyword evidence="3" id="KW-0547">Nucleotide-binding</keyword>
<dbReference type="SMART" id="SM00129">
    <property type="entry name" value="KISc"/>
    <property type="match status" value="1"/>
</dbReference>
<dbReference type="GO" id="GO:0047369">
    <property type="term" value="F:succinate-hydroxymethylglutarate CoA-transferase activity"/>
    <property type="evidence" value="ECO:0007669"/>
    <property type="project" value="TreeGrafter"/>
</dbReference>
<feature type="region of interest" description="Disordered" evidence="4">
    <location>
        <begin position="438"/>
        <end position="466"/>
    </location>
</feature>
<reference evidence="6" key="2">
    <citation type="submission" date="2020-08" db="EMBL/GenBank/DDBJ databases">
        <title>Draft Genome Sequence of Cumin Blight Pathogen Alternaria burnsii.</title>
        <authorList>
            <person name="Feng Z."/>
        </authorList>
    </citation>
    <scope>NUCLEOTIDE SEQUENCE</scope>
    <source>
        <strain evidence="6">CBS107.38</strain>
    </source>
</reference>
<dbReference type="GO" id="GO:0008017">
    <property type="term" value="F:microtubule binding"/>
    <property type="evidence" value="ECO:0007669"/>
    <property type="project" value="InterPro"/>
</dbReference>
<dbReference type="PANTHER" id="PTHR48207">
    <property type="entry name" value="SUCCINATE--HYDROXYMETHYLGLUTARATE COA-TRANSFERASE"/>
    <property type="match status" value="1"/>
</dbReference>
<accession>A0A8H7BD52</accession>
<feature type="binding site" evidence="3">
    <location>
        <begin position="563"/>
        <end position="570"/>
    </location>
    <ligand>
        <name>ATP</name>
        <dbReference type="ChEBI" id="CHEBI:30616"/>
    </ligand>
</feature>
<evidence type="ECO:0000256" key="3">
    <source>
        <dbReference type="PROSITE-ProRule" id="PRU00283"/>
    </source>
</evidence>
<dbReference type="Gene3D" id="3.40.850.10">
    <property type="entry name" value="Kinesin motor domain"/>
    <property type="match status" value="1"/>
</dbReference>
<dbReference type="InterPro" id="IPR003673">
    <property type="entry name" value="CoA-Trfase_fam_III"/>
</dbReference>
<sequence length="1128" mass="124208">MTNMLFRRSSCAFQTSLSALRSNRTRPGHVRQLATAASSADASNLPLAGIKVLDMTRVLAGPYCTQILGDLGADVIKIEHPTRGDDTRAWGPPYAKYTDEQQGPGESAYYLGVNRNKRSIGLSFQHPAGVDILHRLVKECDVLVENYLPGSLAKYAMDYDTVSKINPGIIYASITGYGQTGPYRNRAGYDVMVEAEMGLMHITGARDGPPVKVGVAVTDLTTGLYTSNSIIAALFRRLRNPSSKGQHIDVALSDCQVATLANIASSCLISGKRDTGRWGTSHPSIVPYKAFKTSDGDILLGGGNDRLYGVLCNKLGKPEWIIDDRFKTNALRVQHRDELEELIERETRKKSTQELLDLLEGSGMPYAAINDVQDTMNHEHVLARDMVKQVDHPACGSIKLVNTPVKWSDSTPGIRLPPPTLGQHTDEILVETLAPHGFGAPQSTDTWPASPKTKSTQPNMEPPSRPSSSLFDVFLRLRPSNSASARFLNVEESESSHATHITIQPPTQDKRKRAVERFAFTQVFEEDARQMDLFKGTGVIPMIEGVMGTPGHHGRDGLLATLGCTGSGKSHTILGTKSQRGLVQMTLDTIFQACDEQLVQSFYGAPAFSSLAAADVSEAQMFTATAYIDSMYGDEQSGRYSRAQTPMADCSIFSTGSTYKSNKMPRPSTLPSSPSVADIQIPTDPDAEYAIVMSMYEVYNDRIFDLLSGNTAKNKQPNVKRRALLFKNTEKSPDRKVVAGLTKIICGSFEEAMMVLETGLMERKVTGTGSNAVSSRSHGFFHIEIKKRAAEPKGPWSSSNLTIVDLAGSERARNAKTAGETLAEAGKINESLMYLGQCMQMQSDNQGGSKNIVPFRQCKLTELLFSNSFPASARQAQSHRQPQKSIMVVTADPKGDYNATSQILRYSALAREVTVPRMPSTSETIFSGAPHKRPGTASSGRATPSGRTTPSVVMEELEYANAEIARLTAEMEIFALRLSEETARRKAAESSWAAVEDHMVDLEQEIRDECYLEMEAAVDQERRRWQAALDNEQDNQQAHIDAKVDVVIRATKAQMKQDIKVYEDPDPELRDRVDELERENEMLRAKLEAKERETQQRSASPVKKMRILKSKKWEDPERAMGGLSIDDE</sequence>
<dbReference type="PANTHER" id="PTHR48207:SF3">
    <property type="entry name" value="SUCCINATE--HYDROXYMETHYLGLUTARATE COA-TRANSFERASE"/>
    <property type="match status" value="1"/>
</dbReference>
<keyword evidence="7" id="KW-1185">Reference proteome</keyword>
<feature type="compositionally biased region" description="Polar residues" evidence="4">
    <location>
        <begin position="441"/>
        <end position="459"/>
    </location>
</feature>
<evidence type="ECO:0000259" key="5">
    <source>
        <dbReference type="PROSITE" id="PS50067"/>
    </source>
</evidence>
<keyword evidence="2" id="KW-0808">Transferase</keyword>
<dbReference type="InterPro" id="IPR050483">
    <property type="entry name" value="CoA-transferase_III_domain"/>
</dbReference>
<dbReference type="GO" id="GO:0005524">
    <property type="term" value="F:ATP binding"/>
    <property type="evidence" value="ECO:0007669"/>
    <property type="project" value="UniProtKB-UniRule"/>
</dbReference>
<dbReference type="InterPro" id="IPR027417">
    <property type="entry name" value="P-loop_NTPase"/>
</dbReference>
<dbReference type="SUPFAM" id="SSF52540">
    <property type="entry name" value="P-loop containing nucleoside triphosphate hydrolases"/>
    <property type="match status" value="1"/>
</dbReference>
<dbReference type="GO" id="GO:0005739">
    <property type="term" value="C:mitochondrion"/>
    <property type="evidence" value="ECO:0007669"/>
    <property type="project" value="TreeGrafter"/>
</dbReference>
<dbReference type="InterPro" id="IPR001752">
    <property type="entry name" value="Kinesin_motor_dom"/>
</dbReference>
<comment type="similarity">
    <text evidence="3">Belongs to the TRAFAC class myosin-kinesin ATPase superfamily. Kinesin family.</text>
</comment>
<comment type="similarity">
    <text evidence="1">Belongs to the CoA-transferase III family.</text>
</comment>
<feature type="domain" description="Kinesin motor" evidence="5">
    <location>
        <begin position="470"/>
        <end position="913"/>
    </location>
</feature>
<dbReference type="FunFam" id="3.30.1540.10:FF:000005">
    <property type="entry name" value="succinate--hydroxymethylglutarate CoA-transferase isoform X4"/>
    <property type="match status" value="1"/>
</dbReference>
<dbReference type="AlphaFoldDB" id="A0A8H7BD52"/>
<proteinExistence type="inferred from homology"/>
<dbReference type="InterPro" id="IPR036961">
    <property type="entry name" value="Kinesin_motor_dom_sf"/>
</dbReference>
<evidence type="ECO:0000256" key="1">
    <source>
        <dbReference type="ARBA" id="ARBA00008383"/>
    </source>
</evidence>
<organism evidence="6 7">
    <name type="scientific">Alternaria burnsii</name>
    <dbReference type="NCBI Taxonomy" id="1187904"/>
    <lineage>
        <taxon>Eukaryota</taxon>
        <taxon>Fungi</taxon>
        <taxon>Dikarya</taxon>
        <taxon>Ascomycota</taxon>
        <taxon>Pezizomycotina</taxon>
        <taxon>Dothideomycetes</taxon>
        <taxon>Pleosporomycetidae</taxon>
        <taxon>Pleosporales</taxon>
        <taxon>Pleosporineae</taxon>
        <taxon>Pleosporaceae</taxon>
        <taxon>Alternaria</taxon>
        <taxon>Alternaria sect. Alternaria</taxon>
    </lineage>
</organism>
<protein>
    <recommendedName>
        <fullName evidence="5">Kinesin motor domain-containing protein</fullName>
    </recommendedName>
</protein>
<dbReference type="Gene3D" id="3.40.50.10540">
    <property type="entry name" value="Crotonobetainyl-coa:carnitine coa-transferase, domain 1"/>
    <property type="match status" value="1"/>
</dbReference>
<evidence type="ECO:0000256" key="2">
    <source>
        <dbReference type="ARBA" id="ARBA00022679"/>
    </source>
</evidence>
<reference evidence="6" key="1">
    <citation type="submission" date="2020-01" db="EMBL/GenBank/DDBJ databases">
        <authorList>
            <person name="Feng Z.H.Z."/>
        </authorList>
    </citation>
    <scope>NUCLEOTIDE SEQUENCE</scope>
    <source>
        <strain evidence="6">CBS107.38</strain>
    </source>
</reference>
<dbReference type="FunFam" id="3.40.850.10:FF:000091">
    <property type="entry name" value="Kinesin family protein"/>
    <property type="match status" value="1"/>
</dbReference>
<gene>
    <name evidence="6" type="ORF">GT037_000891</name>
</gene>
<dbReference type="InterPro" id="IPR023606">
    <property type="entry name" value="CoA-Trfase_III_dom_1_sf"/>
</dbReference>
<feature type="region of interest" description="Disordered" evidence="4">
    <location>
        <begin position="1087"/>
        <end position="1128"/>
    </location>
</feature>
<keyword evidence="3" id="KW-0505">Motor protein</keyword>
<dbReference type="Pfam" id="PF02515">
    <property type="entry name" value="CoA_transf_3"/>
    <property type="match status" value="1"/>
</dbReference>
<feature type="compositionally biased region" description="Polar residues" evidence="4">
    <location>
        <begin position="936"/>
        <end position="949"/>
    </location>
</feature>
<dbReference type="Proteomes" id="UP000596902">
    <property type="component" value="Unassembled WGS sequence"/>
</dbReference>
<dbReference type="PRINTS" id="PR00380">
    <property type="entry name" value="KINESINHEAVY"/>
</dbReference>
<evidence type="ECO:0000313" key="7">
    <source>
        <dbReference type="Proteomes" id="UP000596902"/>
    </source>
</evidence>
<dbReference type="InterPro" id="IPR044855">
    <property type="entry name" value="CoA-Trfase_III_dom3_sf"/>
</dbReference>
<dbReference type="EMBL" id="JAAABM010000001">
    <property type="protein sequence ID" value="KAF7681915.1"/>
    <property type="molecule type" value="Genomic_DNA"/>
</dbReference>
<name>A0A8H7BD52_9PLEO</name>
<dbReference type="GeneID" id="62199116"/>